<dbReference type="Proteomes" id="UP001468345">
    <property type="component" value="Chromosome"/>
</dbReference>
<gene>
    <name evidence="2" type="ORF">SHJJP9002_001557</name>
</gene>
<dbReference type="SUPFAM" id="SSF47413">
    <property type="entry name" value="lambda repressor-like DNA-binding domains"/>
    <property type="match status" value="1"/>
</dbReference>
<feature type="domain" description="HTH cro/C1-type" evidence="1">
    <location>
        <begin position="6"/>
        <end position="61"/>
    </location>
</feature>
<dbReference type="Pfam" id="PF13443">
    <property type="entry name" value="HTH_26"/>
    <property type="match status" value="1"/>
</dbReference>
<dbReference type="CDD" id="cd00093">
    <property type="entry name" value="HTH_XRE"/>
    <property type="match status" value="1"/>
</dbReference>
<evidence type="ECO:0000313" key="3">
    <source>
        <dbReference type="Proteomes" id="UP001468345"/>
    </source>
</evidence>
<evidence type="ECO:0000259" key="1">
    <source>
        <dbReference type="PROSITE" id="PS50943"/>
    </source>
</evidence>
<dbReference type="Gene3D" id="1.10.260.40">
    <property type="entry name" value="lambda repressor-like DNA-binding domains"/>
    <property type="match status" value="1"/>
</dbReference>
<dbReference type="InterPro" id="IPR001387">
    <property type="entry name" value="Cro/C1-type_HTH"/>
</dbReference>
<proteinExistence type="predicted"/>
<accession>A0ABZ2WBP9</accession>
<keyword evidence="3" id="KW-1185">Reference proteome</keyword>
<dbReference type="SMART" id="SM00530">
    <property type="entry name" value="HTH_XRE"/>
    <property type="match status" value="1"/>
</dbReference>
<reference evidence="2 3" key="1">
    <citation type="journal article" date="2024" name="ISME J.">
        <title>Staphylococcus epidermidis bacteriocin A37 kills natural competitors with a unique mechanism of action.</title>
        <authorList>
            <person name="Puls J.S."/>
            <person name="Winnerling B."/>
            <person name="Power J.J."/>
            <person name="Kruger A.M."/>
            <person name="Brajtenbach D."/>
            <person name="Johnson M."/>
            <person name="Bilici K."/>
            <person name="Camus L."/>
            <person name="Fliesswasser T."/>
            <person name="Schneider T."/>
            <person name="Sahl H.G."/>
            <person name="Ghosal D."/>
            <person name="Kubitscheck U."/>
            <person name="Heilbronner S."/>
            <person name="Grein F."/>
        </authorList>
    </citation>
    <scope>NUCLEOTIDE SEQUENCE [LARGE SCALE GENOMIC DNA]</scope>
    <source>
        <strain evidence="2 3">SCK7</strain>
    </source>
</reference>
<organism evidence="2 3">
    <name type="scientific">Staphylococcus casei</name>
    <dbReference type="NCBI Taxonomy" id="201828"/>
    <lineage>
        <taxon>Bacteria</taxon>
        <taxon>Bacillati</taxon>
        <taxon>Bacillota</taxon>
        <taxon>Bacilli</taxon>
        <taxon>Bacillales</taxon>
        <taxon>Staphylococcaceae</taxon>
        <taxon>Staphylococcus</taxon>
    </lineage>
</organism>
<dbReference type="PROSITE" id="PS50943">
    <property type="entry name" value="HTH_CROC1"/>
    <property type="match status" value="1"/>
</dbReference>
<dbReference type="EMBL" id="CP133006">
    <property type="protein sequence ID" value="WZG09595.1"/>
    <property type="molecule type" value="Genomic_DNA"/>
</dbReference>
<protein>
    <submittedName>
        <fullName evidence="2">Helix-turn-helix transcriptional regulator</fullName>
    </submittedName>
</protein>
<sequence>MIKCTLKDLIERHEVTQTDIANATGITRPTLLALMRNDAQGIKFSTLEKLCDYFNIEISELLVSDKRYKPTKQEQLDNLINIARQLKSELQ</sequence>
<name>A0ABZ2WBP9_9STAP</name>
<dbReference type="RefSeq" id="WP_341636397.1">
    <property type="nucleotide sequence ID" value="NZ_CP133006.1"/>
</dbReference>
<dbReference type="InterPro" id="IPR010982">
    <property type="entry name" value="Lambda_DNA-bd_dom_sf"/>
</dbReference>
<evidence type="ECO:0000313" key="2">
    <source>
        <dbReference type="EMBL" id="WZG09595.1"/>
    </source>
</evidence>